<accession>A0AAW2Z063</accession>
<dbReference type="AlphaFoldDB" id="A0AAW2Z063"/>
<keyword evidence="2" id="KW-0106">Calcium</keyword>
<feature type="domain" description="EF-hand" evidence="3">
    <location>
        <begin position="55"/>
        <end position="90"/>
    </location>
</feature>
<keyword evidence="1" id="KW-0677">Repeat</keyword>
<dbReference type="PROSITE" id="PS00018">
    <property type="entry name" value="EF_HAND_1"/>
    <property type="match status" value="4"/>
</dbReference>
<evidence type="ECO:0000259" key="3">
    <source>
        <dbReference type="PROSITE" id="PS50222"/>
    </source>
</evidence>
<evidence type="ECO:0000256" key="2">
    <source>
        <dbReference type="ARBA" id="ARBA00022837"/>
    </source>
</evidence>
<comment type="caution">
    <text evidence="4">The sequence shown here is derived from an EMBL/GenBank/DDBJ whole genome shotgun (WGS) entry which is preliminary data.</text>
</comment>
<dbReference type="SMART" id="SM00054">
    <property type="entry name" value="EFh"/>
    <property type="match status" value="4"/>
</dbReference>
<evidence type="ECO:0000256" key="1">
    <source>
        <dbReference type="ARBA" id="ARBA00022737"/>
    </source>
</evidence>
<dbReference type="PANTHER" id="PTHR23048">
    <property type="entry name" value="MYOSIN LIGHT CHAIN 1, 3"/>
    <property type="match status" value="1"/>
</dbReference>
<dbReference type="InterPro" id="IPR011992">
    <property type="entry name" value="EF-hand-dom_pair"/>
</dbReference>
<dbReference type="InterPro" id="IPR018247">
    <property type="entry name" value="EF_Hand_1_Ca_BS"/>
</dbReference>
<name>A0AAW2Z063_9EUKA</name>
<dbReference type="PROSITE" id="PS50222">
    <property type="entry name" value="EF_HAND_2"/>
    <property type="match status" value="4"/>
</dbReference>
<dbReference type="Pfam" id="PF13499">
    <property type="entry name" value="EF-hand_7"/>
    <property type="match status" value="2"/>
</dbReference>
<feature type="domain" description="EF-hand" evidence="3">
    <location>
        <begin position="93"/>
        <end position="128"/>
    </location>
</feature>
<evidence type="ECO:0000313" key="5">
    <source>
        <dbReference type="Proteomes" id="UP001431209"/>
    </source>
</evidence>
<proteinExistence type="predicted"/>
<sequence length="161" mass="18641">MLSGGVIKELRRKYRLSKEQILEYFDVFKYFDNDGNGSIEAVELEQVLRKLKVDVSKQELTQMLDSVDADKSGTIEFEEFLNMLVTGEEVIIDPEQEIRDTFRVFDKNGDGFISADELKKVFTQLGEDHITDGDMDRLMQQIDLDGDEQISIEEFARLMRT</sequence>
<dbReference type="Gene3D" id="1.10.238.10">
    <property type="entry name" value="EF-hand"/>
    <property type="match status" value="2"/>
</dbReference>
<reference evidence="4 5" key="1">
    <citation type="submission" date="2024-03" db="EMBL/GenBank/DDBJ databases">
        <title>The Acrasis kona genome and developmental transcriptomes reveal deep origins of eukaryotic multicellular pathways.</title>
        <authorList>
            <person name="Sheikh S."/>
            <person name="Fu C.-J."/>
            <person name="Brown M.W."/>
            <person name="Baldauf S.L."/>
        </authorList>
    </citation>
    <scope>NUCLEOTIDE SEQUENCE [LARGE SCALE GENOMIC DNA]</scope>
    <source>
        <strain evidence="4 5">ATCC MYA-3509</strain>
    </source>
</reference>
<dbReference type="SUPFAM" id="SSF47473">
    <property type="entry name" value="EF-hand"/>
    <property type="match status" value="1"/>
</dbReference>
<gene>
    <name evidence="4" type="ORF">AKO1_014822</name>
</gene>
<dbReference type="EMBL" id="JAOPGA020000943">
    <property type="protein sequence ID" value="KAL0483167.1"/>
    <property type="molecule type" value="Genomic_DNA"/>
</dbReference>
<dbReference type="PANTHER" id="PTHR23048:SF0">
    <property type="entry name" value="CALMODULIN LIKE 3"/>
    <property type="match status" value="1"/>
</dbReference>
<dbReference type="CDD" id="cd00051">
    <property type="entry name" value="EFh"/>
    <property type="match status" value="2"/>
</dbReference>
<dbReference type="InterPro" id="IPR002048">
    <property type="entry name" value="EF_hand_dom"/>
</dbReference>
<keyword evidence="5" id="KW-1185">Reference proteome</keyword>
<dbReference type="InterPro" id="IPR050230">
    <property type="entry name" value="CALM/Myosin/TropC-like"/>
</dbReference>
<feature type="domain" description="EF-hand" evidence="3">
    <location>
        <begin position="130"/>
        <end position="161"/>
    </location>
</feature>
<organism evidence="4 5">
    <name type="scientific">Acrasis kona</name>
    <dbReference type="NCBI Taxonomy" id="1008807"/>
    <lineage>
        <taxon>Eukaryota</taxon>
        <taxon>Discoba</taxon>
        <taxon>Heterolobosea</taxon>
        <taxon>Tetramitia</taxon>
        <taxon>Eutetramitia</taxon>
        <taxon>Acrasidae</taxon>
        <taxon>Acrasis</taxon>
    </lineage>
</organism>
<dbReference type="GO" id="GO:0016460">
    <property type="term" value="C:myosin II complex"/>
    <property type="evidence" value="ECO:0007669"/>
    <property type="project" value="TreeGrafter"/>
</dbReference>
<dbReference type="GO" id="GO:0005509">
    <property type="term" value="F:calcium ion binding"/>
    <property type="evidence" value="ECO:0007669"/>
    <property type="project" value="InterPro"/>
</dbReference>
<dbReference type="Proteomes" id="UP001431209">
    <property type="component" value="Unassembled WGS sequence"/>
</dbReference>
<evidence type="ECO:0000313" key="4">
    <source>
        <dbReference type="EMBL" id="KAL0483167.1"/>
    </source>
</evidence>
<feature type="domain" description="EF-hand" evidence="3">
    <location>
        <begin position="19"/>
        <end position="54"/>
    </location>
</feature>
<dbReference type="FunFam" id="1.10.238.10:FF:000001">
    <property type="entry name" value="Calmodulin 1"/>
    <property type="match status" value="1"/>
</dbReference>
<protein>
    <submittedName>
        <fullName evidence="4">Calmodulin</fullName>
    </submittedName>
</protein>